<comment type="subcellular location">
    <subcellularLocation>
        <location evidence="1">Nucleus</location>
    </subcellularLocation>
</comment>
<dbReference type="InterPro" id="IPR016049">
    <property type="entry name" value="RNA_pol_Rpc34-like"/>
</dbReference>
<keyword evidence="5" id="KW-0539">Nucleus</keyword>
<accession>A0AAW1LFB8</accession>
<feature type="region of interest" description="Disordered" evidence="6">
    <location>
        <begin position="1"/>
        <end position="25"/>
    </location>
</feature>
<feature type="compositionally biased region" description="Basic and acidic residues" evidence="6">
    <location>
        <begin position="14"/>
        <end position="25"/>
    </location>
</feature>
<name>A0AAW1LFB8_SAPOF</name>
<dbReference type="Pfam" id="PF05158">
    <property type="entry name" value="RNA_pol_Rpc34"/>
    <property type="match status" value="1"/>
</dbReference>
<dbReference type="InterPro" id="IPR007832">
    <property type="entry name" value="RNA_pol_Rpc34"/>
</dbReference>
<evidence type="ECO:0000256" key="3">
    <source>
        <dbReference type="ARBA" id="ARBA00022478"/>
    </source>
</evidence>
<dbReference type="EMBL" id="JBDFQZ010000004">
    <property type="protein sequence ID" value="KAK9732569.1"/>
    <property type="molecule type" value="Genomic_DNA"/>
</dbReference>
<sequence>MSFRGGYGTKRKRPGSEGKDLTPKERDVLEAIRRQGDMGIWKGSIRREVPSIEVSKELDNCVKTLLSKGLIKEVADVNAKARKRLMGIEFEPSTELTGGVWYQDGVFDIDMIENLKKACRGIVSRQKVTTADDIVQVIKKSGGLQFELKIEHIKQVLDTLCLENVVFKVKSNGMGEFAPFRVNTECYKIRPKPKTIGALASIPCGACPRMSQCAPDGVISPATCVYFTKWLDF</sequence>
<evidence type="ECO:0000256" key="4">
    <source>
        <dbReference type="ARBA" id="ARBA00023163"/>
    </source>
</evidence>
<evidence type="ECO:0000313" key="8">
    <source>
        <dbReference type="Proteomes" id="UP001443914"/>
    </source>
</evidence>
<comment type="caution">
    <text evidence="7">The sequence shown here is derived from an EMBL/GenBank/DDBJ whole genome shotgun (WGS) entry which is preliminary data.</text>
</comment>
<evidence type="ECO:0000313" key="7">
    <source>
        <dbReference type="EMBL" id="KAK9732570.1"/>
    </source>
</evidence>
<organism evidence="7 8">
    <name type="scientific">Saponaria officinalis</name>
    <name type="common">Common soapwort</name>
    <name type="synonym">Lychnis saponaria</name>
    <dbReference type="NCBI Taxonomy" id="3572"/>
    <lineage>
        <taxon>Eukaryota</taxon>
        <taxon>Viridiplantae</taxon>
        <taxon>Streptophyta</taxon>
        <taxon>Embryophyta</taxon>
        <taxon>Tracheophyta</taxon>
        <taxon>Spermatophyta</taxon>
        <taxon>Magnoliopsida</taxon>
        <taxon>eudicotyledons</taxon>
        <taxon>Gunneridae</taxon>
        <taxon>Pentapetalae</taxon>
        <taxon>Caryophyllales</taxon>
        <taxon>Caryophyllaceae</taxon>
        <taxon>Caryophylleae</taxon>
        <taxon>Saponaria</taxon>
    </lineage>
</organism>
<dbReference type="GO" id="GO:0006383">
    <property type="term" value="P:transcription by RNA polymerase III"/>
    <property type="evidence" value="ECO:0007669"/>
    <property type="project" value="InterPro"/>
</dbReference>
<dbReference type="InterPro" id="IPR036388">
    <property type="entry name" value="WH-like_DNA-bd_sf"/>
</dbReference>
<gene>
    <name evidence="7" type="ORF">RND81_04G007200</name>
</gene>
<evidence type="ECO:0008006" key="9">
    <source>
        <dbReference type="Google" id="ProtNLM"/>
    </source>
</evidence>
<dbReference type="PANTHER" id="PTHR12780">
    <property type="entry name" value="RNA POLYMERASE III DNA DIRECTED , 39KD SUBUNIT-RELATED"/>
    <property type="match status" value="1"/>
</dbReference>
<proteinExistence type="inferred from homology"/>
<dbReference type="AlphaFoldDB" id="A0AAW1LFB8"/>
<keyword evidence="4" id="KW-0804">Transcription</keyword>
<dbReference type="EMBL" id="JBDFQZ010000004">
    <property type="protein sequence ID" value="KAK9732570.1"/>
    <property type="molecule type" value="Genomic_DNA"/>
</dbReference>
<dbReference type="EMBL" id="JBDFQZ010000004">
    <property type="protein sequence ID" value="KAK9732571.1"/>
    <property type="molecule type" value="Genomic_DNA"/>
</dbReference>
<protein>
    <recommendedName>
        <fullName evidence="9">DNA-directed RNA polymerase III subunit RPC6</fullName>
    </recommendedName>
</protein>
<dbReference type="Proteomes" id="UP001443914">
    <property type="component" value="Unassembled WGS sequence"/>
</dbReference>
<comment type="similarity">
    <text evidence="2">Belongs to the eukaryotic RPC34/RPC39 RNA polymerase subunit family.</text>
</comment>
<dbReference type="SUPFAM" id="SSF46785">
    <property type="entry name" value="Winged helix' DNA-binding domain"/>
    <property type="match status" value="1"/>
</dbReference>
<keyword evidence="8" id="KW-1185">Reference proteome</keyword>
<evidence type="ECO:0000256" key="2">
    <source>
        <dbReference type="ARBA" id="ARBA00011038"/>
    </source>
</evidence>
<reference evidence="7 8" key="1">
    <citation type="submission" date="2024-03" db="EMBL/GenBank/DDBJ databases">
        <title>WGS assembly of Saponaria officinalis var. Norfolk2.</title>
        <authorList>
            <person name="Jenkins J."/>
            <person name="Shu S."/>
            <person name="Grimwood J."/>
            <person name="Barry K."/>
            <person name="Goodstein D."/>
            <person name="Schmutz J."/>
            <person name="Leebens-Mack J."/>
            <person name="Osbourn A."/>
        </authorList>
    </citation>
    <scope>NUCLEOTIDE SEQUENCE [LARGE SCALE GENOMIC DNA]</scope>
    <source>
        <strain evidence="8">cv. Norfolk2</strain>
        <strain evidence="7">JIC</strain>
        <tissue evidence="7">Leaf</tissue>
    </source>
</reference>
<evidence type="ECO:0000256" key="5">
    <source>
        <dbReference type="ARBA" id="ARBA00023242"/>
    </source>
</evidence>
<dbReference type="GO" id="GO:0005666">
    <property type="term" value="C:RNA polymerase III complex"/>
    <property type="evidence" value="ECO:0007669"/>
    <property type="project" value="InterPro"/>
</dbReference>
<dbReference type="InterPro" id="IPR036390">
    <property type="entry name" value="WH_DNA-bd_sf"/>
</dbReference>
<keyword evidence="3" id="KW-0240">DNA-directed RNA polymerase</keyword>
<evidence type="ECO:0000256" key="6">
    <source>
        <dbReference type="SAM" id="MobiDB-lite"/>
    </source>
</evidence>
<dbReference type="Gene3D" id="1.10.10.10">
    <property type="entry name" value="Winged helix-like DNA-binding domain superfamily/Winged helix DNA-binding domain"/>
    <property type="match status" value="1"/>
</dbReference>
<evidence type="ECO:0000256" key="1">
    <source>
        <dbReference type="ARBA" id="ARBA00004123"/>
    </source>
</evidence>